<dbReference type="InterPro" id="IPR008983">
    <property type="entry name" value="Tumour_necrosis_fac-like_dom"/>
</dbReference>
<evidence type="ECO:0000313" key="5">
    <source>
        <dbReference type="EMBL" id="CAK6977562.1"/>
    </source>
</evidence>
<keyword evidence="2" id="KW-0964">Secreted</keyword>
<dbReference type="InterPro" id="IPR050822">
    <property type="entry name" value="Cerebellin_Synaptic_Org"/>
</dbReference>
<comment type="subcellular location">
    <subcellularLocation>
        <location evidence="1">Secreted</location>
    </subcellularLocation>
</comment>
<dbReference type="AlphaFoldDB" id="A0AAV1PZS9"/>
<dbReference type="Gene3D" id="2.60.120.40">
    <property type="match status" value="1"/>
</dbReference>
<reference evidence="5 6" key="1">
    <citation type="submission" date="2024-01" db="EMBL/GenBank/DDBJ databases">
        <authorList>
            <person name="Alioto T."/>
            <person name="Alioto T."/>
            <person name="Gomez Garrido J."/>
        </authorList>
    </citation>
    <scope>NUCLEOTIDE SEQUENCE [LARGE SCALE GENOMIC DNA]</scope>
</reference>
<feature type="domain" description="C1q" evidence="4">
    <location>
        <begin position="1"/>
        <end position="116"/>
    </location>
</feature>
<dbReference type="PANTHER" id="PTHR22923:SF102">
    <property type="entry name" value="CEREBELLIN 13-RELATED"/>
    <property type="match status" value="1"/>
</dbReference>
<evidence type="ECO:0000256" key="1">
    <source>
        <dbReference type="ARBA" id="ARBA00004613"/>
    </source>
</evidence>
<dbReference type="EMBL" id="CAWUFR010000416">
    <property type="protein sequence ID" value="CAK6977562.1"/>
    <property type="molecule type" value="Genomic_DNA"/>
</dbReference>
<dbReference type="PANTHER" id="PTHR22923">
    <property type="entry name" value="CEREBELLIN-RELATED"/>
    <property type="match status" value="1"/>
</dbReference>
<dbReference type="PROSITE" id="PS50871">
    <property type="entry name" value="C1Q"/>
    <property type="match status" value="1"/>
</dbReference>
<dbReference type="PRINTS" id="PR00007">
    <property type="entry name" value="COMPLEMNTC1Q"/>
</dbReference>
<evidence type="ECO:0000256" key="3">
    <source>
        <dbReference type="ARBA" id="ARBA00022729"/>
    </source>
</evidence>
<evidence type="ECO:0000313" key="6">
    <source>
        <dbReference type="Proteomes" id="UP001314229"/>
    </source>
</evidence>
<keyword evidence="6" id="KW-1185">Reference proteome</keyword>
<dbReference type="SUPFAM" id="SSF49842">
    <property type="entry name" value="TNF-like"/>
    <property type="match status" value="1"/>
</dbReference>
<keyword evidence="3" id="KW-0732">Signal</keyword>
<evidence type="ECO:0000259" key="4">
    <source>
        <dbReference type="PROSITE" id="PS50871"/>
    </source>
</evidence>
<dbReference type="GO" id="GO:0005576">
    <property type="term" value="C:extracellular region"/>
    <property type="evidence" value="ECO:0007669"/>
    <property type="project" value="UniProtKB-SubCell"/>
</dbReference>
<dbReference type="Pfam" id="PF00386">
    <property type="entry name" value="C1q"/>
    <property type="match status" value="1"/>
</dbReference>
<name>A0AAV1PZS9_SCOSC</name>
<dbReference type="InterPro" id="IPR001073">
    <property type="entry name" value="C1q_dom"/>
</dbReference>
<sequence length="116" mass="12532">MVSPPALTSYGGAYGPFNVDKRLVYGNVITNIGDAYEPSKGMFTAPVAGVYHFTFFYHAGGEQTSKLILKKNNDEIAMKGDQKSHSEKSDNGGNAVCLQLQKGDEVYVLLAANCHI</sequence>
<dbReference type="Proteomes" id="UP001314229">
    <property type="component" value="Unassembled WGS sequence"/>
</dbReference>
<accession>A0AAV1PZS9</accession>
<organism evidence="5 6">
    <name type="scientific">Scomber scombrus</name>
    <name type="common">Atlantic mackerel</name>
    <name type="synonym">Scomber vernalis</name>
    <dbReference type="NCBI Taxonomy" id="13677"/>
    <lineage>
        <taxon>Eukaryota</taxon>
        <taxon>Metazoa</taxon>
        <taxon>Chordata</taxon>
        <taxon>Craniata</taxon>
        <taxon>Vertebrata</taxon>
        <taxon>Euteleostomi</taxon>
        <taxon>Actinopterygii</taxon>
        <taxon>Neopterygii</taxon>
        <taxon>Teleostei</taxon>
        <taxon>Neoteleostei</taxon>
        <taxon>Acanthomorphata</taxon>
        <taxon>Pelagiaria</taxon>
        <taxon>Scombriformes</taxon>
        <taxon>Scombridae</taxon>
        <taxon>Scomber</taxon>
    </lineage>
</organism>
<protein>
    <submittedName>
        <fullName evidence="5">Cerebellin-2-like</fullName>
    </submittedName>
</protein>
<evidence type="ECO:0000256" key="2">
    <source>
        <dbReference type="ARBA" id="ARBA00022525"/>
    </source>
</evidence>
<comment type="caution">
    <text evidence="5">The sequence shown here is derived from an EMBL/GenBank/DDBJ whole genome shotgun (WGS) entry which is preliminary data.</text>
</comment>
<proteinExistence type="predicted"/>
<gene>
    <name evidence="5" type="ORF">FSCOSCO3_A037698</name>
</gene>
<dbReference type="SMART" id="SM00110">
    <property type="entry name" value="C1Q"/>
    <property type="match status" value="1"/>
</dbReference>